<dbReference type="GO" id="GO:0006598">
    <property type="term" value="P:polyamine catabolic process"/>
    <property type="evidence" value="ECO:0007669"/>
    <property type="project" value="TreeGrafter"/>
</dbReference>
<dbReference type="PANTHER" id="PTHR43785:SF12">
    <property type="entry name" value="TYPE-1 GLUTAMINE SYNTHETASE 2"/>
    <property type="match status" value="1"/>
</dbReference>
<evidence type="ECO:0000313" key="6">
    <source>
        <dbReference type="EMBL" id="NBZ89318.1"/>
    </source>
</evidence>
<comment type="similarity">
    <text evidence="3 4">Belongs to the glutamine synthetase family.</text>
</comment>
<dbReference type="Gene3D" id="3.10.20.70">
    <property type="entry name" value="Glutamine synthetase, N-terminal domain"/>
    <property type="match status" value="1"/>
</dbReference>
<dbReference type="SUPFAM" id="SSF55931">
    <property type="entry name" value="Glutamine synthetase/guanido kinase"/>
    <property type="match status" value="1"/>
</dbReference>
<evidence type="ECO:0000256" key="1">
    <source>
        <dbReference type="ARBA" id="ARBA00001946"/>
    </source>
</evidence>
<comment type="caution">
    <text evidence="6">The sequence shown here is derived from an EMBL/GenBank/DDBJ whole genome shotgun (WGS) entry which is preliminary data.</text>
</comment>
<dbReference type="GO" id="GO:0006542">
    <property type="term" value="P:glutamine biosynthetic process"/>
    <property type="evidence" value="ECO:0007669"/>
    <property type="project" value="InterPro"/>
</dbReference>
<sequence length="442" mass="47951">MTSPTLSQLSEAQDFLTRHPQVEAVDIVLTDAHGIGRGKIIRRHELESLYTSGRGMPASLFAQDITGDDVDGALATQNDGGGDSRCWPIPGTLGLIPATGRGVVLVSMFTDHPQPADPRNVLMAQIARAEALGFTPMGAMELEFYLVDRERDAQGRVQPARYPLTGRQSHATNTMSVDELDEMSPFFDAVYAGGKALGLPMESLISEYAAGQYELTLRYRDLARAADDIILAKRLLRATARRFGMEACFMAKPFGQRSGSGMHLHLSLTQGGQNLFSSGDLMLHAIGGIRAHMAETMLVLAPFLNSWRRFASTVYSPASNTWGEEDRNVALRIPAGSAKTRHFEHRVAGVDANPYLVAAVTLGTALDGIEAATPPGPSGAADDRPLPANWAEAIRLFETSETMKRILGPDFHAGFSAIKRAEHDRLAVEVTDVEWSLYGFTV</sequence>
<dbReference type="InterPro" id="IPR014746">
    <property type="entry name" value="Gln_synth/guanido_kin_cat_dom"/>
</dbReference>
<dbReference type="Proteomes" id="UP001193501">
    <property type="component" value="Unassembled WGS sequence"/>
</dbReference>
<feature type="domain" description="GS catalytic" evidence="5">
    <location>
        <begin position="118"/>
        <end position="442"/>
    </location>
</feature>
<evidence type="ECO:0000259" key="5">
    <source>
        <dbReference type="PROSITE" id="PS51987"/>
    </source>
</evidence>
<dbReference type="InterPro" id="IPR008146">
    <property type="entry name" value="Gln_synth_cat_dom"/>
</dbReference>
<keyword evidence="7" id="KW-1185">Reference proteome</keyword>
<dbReference type="SUPFAM" id="SSF54368">
    <property type="entry name" value="Glutamine synthetase, N-terminal domain"/>
    <property type="match status" value="1"/>
</dbReference>
<evidence type="ECO:0000256" key="3">
    <source>
        <dbReference type="PROSITE-ProRule" id="PRU01331"/>
    </source>
</evidence>
<dbReference type="InterPro" id="IPR036651">
    <property type="entry name" value="Gln_synt_N_sf"/>
</dbReference>
<evidence type="ECO:0000313" key="7">
    <source>
        <dbReference type="Proteomes" id="UP001193501"/>
    </source>
</evidence>
<name>A0AAE4YDH5_9RHOB</name>
<dbReference type="Pfam" id="PF00120">
    <property type="entry name" value="Gln-synt_C"/>
    <property type="match status" value="1"/>
</dbReference>
<accession>A0AAE4YDH5</accession>
<dbReference type="GO" id="GO:0004356">
    <property type="term" value="F:glutamine synthetase activity"/>
    <property type="evidence" value="ECO:0007669"/>
    <property type="project" value="InterPro"/>
</dbReference>
<proteinExistence type="inferred from homology"/>
<gene>
    <name evidence="6" type="ORF">GV832_17155</name>
</gene>
<dbReference type="PROSITE" id="PS51987">
    <property type="entry name" value="GS_CATALYTIC"/>
    <property type="match status" value="1"/>
</dbReference>
<comment type="cofactor">
    <cofactor evidence="1">
        <name>Mg(2+)</name>
        <dbReference type="ChEBI" id="CHEBI:18420"/>
    </cofactor>
</comment>
<protein>
    <submittedName>
        <fullName evidence="6">Glutamine synthetase</fullName>
    </submittedName>
</protein>
<keyword evidence="2" id="KW-0436">Ligase</keyword>
<dbReference type="Gene3D" id="3.30.590.10">
    <property type="entry name" value="Glutamine synthetase/guanido kinase, catalytic domain"/>
    <property type="match status" value="1"/>
</dbReference>
<dbReference type="PANTHER" id="PTHR43785">
    <property type="entry name" value="GAMMA-GLUTAMYLPUTRESCINE SYNTHETASE"/>
    <property type="match status" value="1"/>
</dbReference>
<evidence type="ECO:0000256" key="4">
    <source>
        <dbReference type="RuleBase" id="RU000384"/>
    </source>
</evidence>
<reference evidence="6" key="1">
    <citation type="submission" date="2020-01" db="EMBL/GenBank/DDBJ databases">
        <authorList>
            <person name="Chen W.-M."/>
        </authorList>
    </citation>
    <scope>NUCLEOTIDE SEQUENCE</scope>
    <source>
        <strain evidence="6">CYK-10</strain>
    </source>
</reference>
<evidence type="ECO:0000256" key="2">
    <source>
        <dbReference type="ARBA" id="ARBA00022598"/>
    </source>
</evidence>
<dbReference type="RefSeq" id="WP_168776118.1">
    <property type="nucleotide sequence ID" value="NZ_JAABNR010000020.1"/>
</dbReference>
<organism evidence="6 7">
    <name type="scientific">Stagnihabitans tardus</name>
    <dbReference type="NCBI Taxonomy" id="2699202"/>
    <lineage>
        <taxon>Bacteria</taxon>
        <taxon>Pseudomonadati</taxon>
        <taxon>Pseudomonadota</taxon>
        <taxon>Alphaproteobacteria</taxon>
        <taxon>Rhodobacterales</taxon>
        <taxon>Paracoccaceae</taxon>
        <taxon>Stagnihabitans</taxon>
    </lineage>
</organism>
<dbReference type="EMBL" id="JAABNR010000020">
    <property type="protein sequence ID" value="NBZ89318.1"/>
    <property type="molecule type" value="Genomic_DNA"/>
</dbReference>
<dbReference type="AlphaFoldDB" id="A0AAE4YDH5"/>
<dbReference type="SMART" id="SM01230">
    <property type="entry name" value="Gln-synt_C"/>
    <property type="match status" value="1"/>
</dbReference>